<keyword evidence="5 7" id="KW-0472">Membrane</keyword>
<keyword evidence="3 7" id="KW-0812">Transmembrane</keyword>
<name>A0ABQ0ES32_APOSI</name>
<evidence type="ECO:0000256" key="5">
    <source>
        <dbReference type="ARBA" id="ARBA00023136"/>
    </source>
</evidence>
<proteinExistence type="inferred from homology"/>
<evidence type="ECO:0000256" key="2">
    <source>
        <dbReference type="ARBA" id="ARBA00010532"/>
    </source>
</evidence>
<dbReference type="Proteomes" id="UP001623349">
    <property type="component" value="Unassembled WGS sequence"/>
</dbReference>
<reference evidence="9 10" key="1">
    <citation type="submission" date="2024-08" db="EMBL/GenBank/DDBJ databases">
        <title>The draft genome of Apodemus speciosus.</title>
        <authorList>
            <person name="Nabeshima K."/>
            <person name="Suzuki S."/>
            <person name="Onuma M."/>
        </authorList>
    </citation>
    <scope>NUCLEOTIDE SEQUENCE [LARGE SCALE GENOMIC DNA]</scope>
    <source>
        <strain evidence="9">IB14-021</strain>
    </source>
</reference>
<evidence type="ECO:0000256" key="6">
    <source>
        <dbReference type="ARBA" id="ARBA00023180"/>
    </source>
</evidence>
<evidence type="ECO:0000256" key="8">
    <source>
        <dbReference type="SAM" id="SignalP"/>
    </source>
</evidence>
<keyword evidence="4 7" id="KW-1133">Transmembrane helix</keyword>
<gene>
    <name evidence="9" type="ORF">APTSU1_000508700</name>
</gene>
<dbReference type="Pfam" id="PF01130">
    <property type="entry name" value="CD36"/>
    <property type="match status" value="2"/>
</dbReference>
<feature type="signal peptide" evidence="8">
    <location>
        <begin position="1"/>
        <end position="26"/>
    </location>
</feature>
<evidence type="ECO:0000256" key="4">
    <source>
        <dbReference type="ARBA" id="ARBA00022989"/>
    </source>
</evidence>
<dbReference type="PANTHER" id="PTHR11923:SF51">
    <property type="entry name" value="LYSOSOME MEMBRANE PROTEIN 2"/>
    <property type="match status" value="1"/>
</dbReference>
<comment type="subcellular location">
    <subcellularLocation>
        <location evidence="1">Membrane</location>
    </subcellularLocation>
</comment>
<protein>
    <submittedName>
        <fullName evidence="9">Lysosome membrane protein 2</fullName>
    </submittedName>
</protein>
<dbReference type="InterPro" id="IPR005429">
    <property type="entry name" value="LimpII"/>
</dbReference>
<dbReference type="PRINTS" id="PR01611">
    <property type="entry name" value="LIMPII"/>
</dbReference>
<organism evidence="9 10">
    <name type="scientific">Apodemus speciosus</name>
    <name type="common">Large Japanese field mouse</name>
    <dbReference type="NCBI Taxonomy" id="105296"/>
    <lineage>
        <taxon>Eukaryota</taxon>
        <taxon>Metazoa</taxon>
        <taxon>Chordata</taxon>
        <taxon>Craniata</taxon>
        <taxon>Vertebrata</taxon>
        <taxon>Euteleostomi</taxon>
        <taxon>Mammalia</taxon>
        <taxon>Eutheria</taxon>
        <taxon>Euarchontoglires</taxon>
        <taxon>Glires</taxon>
        <taxon>Rodentia</taxon>
        <taxon>Myomorpha</taxon>
        <taxon>Muroidea</taxon>
        <taxon>Muridae</taxon>
        <taxon>Murinae</taxon>
        <taxon>Apodemus</taxon>
    </lineage>
</organism>
<evidence type="ECO:0000313" key="10">
    <source>
        <dbReference type="Proteomes" id="UP001623349"/>
    </source>
</evidence>
<keyword evidence="10" id="KW-1185">Reference proteome</keyword>
<dbReference type="EMBL" id="BAAFST010000005">
    <property type="protein sequence ID" value="GAB1289857.1"/>
    <property type="molecule type" value="Genomic_DNA"/>
</dbReference>
<keyword evidence="6" id="KW-0325">Glycoprotein</keyword>
<accession>A0ABQ0ES32</accession>
<feature type="transmembrane region" description="Helical" evidence="7">
    <location>
        <begin position="466"/>
        <end position="486"/>
    </location>
</feature>
<evidence type="ECO:0000313" key="9">
    <source>
        <dbReference type="EMBL" id="GAB1289857.1"/>
    </source>
</evidence>
<dbReference type="PRINTS" id="PR01609">
    <property type="entry name" value="CD36FAMILY"/>
</dbReference>
<evidence type="ECO:0000256" key="7">
    <source>
        <dbReference type="SAM" id="Phobius"/>
    </source>
</evidence>
<comment type="caution">
    <text evidence="9">The sequence shown here is derived from an EMBL/GenBank/DDBJ whole genome shotgun (WGS) entry which is preliminary data.</text>
</comment>
<dbReference type="PANTHER" id="PTHR11923">
    <property type="entry name" value="SCAVENGER RECEPTOR CLASS B TYPE-1 SR-B1"/>
    <property type="match status" value="1"/>
</dbReference>
<evidence type="ECO:0000256" key="3">
    <source>
        <dbReference type="ARBA" id="ARBA00022692"/>
    </source>
</evidence>
<keyword evidence="8" id="KW-0732">Signal</keyword>
<sequence>MGRCCFYTAGTLSLLLLVTSVTLLVARVFQKAVEQTIEKNIVLQNGTKVFDSWEKPPLPVYIQFYFFNVTNPEEILRGEIPLLEEVGPYTYRGIHWSHSADDVSHRLGGLTQRKLSAQPIELRNKANIQFGENGTTISAVTNKAYVFERNQSVGDPKVDLIRTINIPLLTVVELAQLPFLREIIEAMLKAYQQTLFVTHSAHELLWGYRDEILSLVHIFKPDISPNFGLFYGRNGTNDGEYVFLTGEDNYLNFTKIVEWNGKTSLDWWTTDTCNMINGTDGDSFHPLISKDEVLYIFPSDFCRSVHITFSGFEKVEGLPAFRYKVPAEILANTSENAGFCIPEGNCMDSGVLNVSICKNGAPIIMSFPHFYQADEKFVSAIKGMRPNKEEHESFVDINPLTGVILRGAKRFQINTYVRKLDDFEETGDIRTMVFPVMYLNESVIIDKETARQLKSVINTTLVVTNIPYIIMALGVFFGLVFTWLACRGQGSMDERELRTKEHPSYEPNGTYLSPELGERECENCPDLDPGQGKPCILTGPWPVRKETRHWQAKRPSWSAGNDQGDMAGNYAFSNHVSKTAFTCLGSM</sequence>
<feature type="chain" id="PRO_5047365048" evidence="8">
    <location>
        <begin position="27"/>
        <end position="587"/>
    </location>
</feature>
<comment type="similarity">
    <text evidence="2">Belongs to the CD36 family.</text>
</comment>
<evidence type="ECO:0000256" key="1">
    <source>
        <dbReference type="ARBA" id="ARBA00004370"/>
    </source>
</evidence>
<dbReference type="InterPro" id="IPR002159">
    <property type="entry name" value="CD36_fam"/>
</dbReference>